<reference evidence="1" key="1">
    <citation type="submission" date="2013-07" db="EMBL/GenBank/DDBJ databases">
        <title>The genome of Eucalyptus grandis.</title>
        <authorList>
            <person name="Schmutz J."/>
            <person name="Hayes R."/>
            <person name="Myburg A."/>
            <person name="Tuskan G."/>
            <person name="Grattapaglia D."/>
            <person name="Rokhsar D.S."/>
        </authorList>
    </citation>
    <scope>NUCLEOTIDE SEQUENCE</scope>
    <source>
        <tissue evidence="1">Leaf extractions</tissue>
    </source>
</reference>
<dbReference type="InParanoid" id="A0A059B0T0"/>
<evidence type="ECO:0000313" key="1">
    <source>
        <dbReference type="EMBL" id="KCW59629.1"/>
    </source>
</evidence>
<sequence>MEILEKSKSNFIDDSSFLIEFGSSYIFSCSNKIKNLSFFNFTMEFGSSCRSLQQFKSNKTNDTSFGRLLQSPKSKYVRFNLLIE</sequence>
<name>A0A059B0T0_EUCGR</name>
<organism evidence="1">
    <name type="scientific">Eucalyptus grandis</name>
    <name type="common">Flooded gum</name>
    <dbReference type="NCBI Taxonomy" id="71139"/>
    <lineage>
        <taxon>Eukaryota</taxon>
        <taxon>Viridiplantae</taxon>
        <taxon>Streptophyta</taxon>
        <taxon>Embryophyta</taxon>
        <taxon>Tracheophyta</taxon>
        <taxon>Spermatophyta</taxon>
        <taxon>Magnoliopsida</taxon>
        <taxon>eudicotyledons</taxon>
        <taxon>Gunneridae</taxon>
        <taxon>Pentapetalae</taxon>
        <taxon>rosids</taxon>
        <taxon>malvids</taxon>
        <taxon>Myrtales</taxon>
        <taxon>Myrtaceae</taxon>
        <taxon>Myrtoideae</taxon>
        <taxon>Eucalypteae</taxon>
        <taxon>Eucalyptus</taxon>
    </lineage>
</organism>
<dbReference type="AlphaFoldDB" id="A0A059B0T0"/>
<gene>
    <name evidence="1" type="ORF">EUGRSUZ_H02371</name>
</gene>
<proteinExistence type="predicted"/>
<dbReference type="Gramene" id="KCW59629">
    <property type="protein sequence ID" value="KCW59629"/>
    <property type="gene ID" value="EUGRSUZ_H02371"/>
</dbReference>
<accession>A0A059B0T0</accession>
<dbReference type="EMBL" id="KK198760">
    <property type="protein sequence ID" value="KCW59629.1"/>
    <property type="molecule type" value="Genomic_DNA"/>
</dbReference>
<protein>
    <submittedName>
        <fullName evidence="1">Uncharacterized protein</fullName>
    </submittedName>
</protein>